<dbReference type="AlphaFoldDB" id="A0A212JEM6"/>
<proteinExistence type="predicted"/>
<dbReference type="EMBL" id="FLUP01000001">
    <property type="protein sequence ID" value="SBV97871.1"/>
    <property type="molecule type" value="Genomic_DNA"/>
</dbReference>
<dbReference type="RefSeq" id="WP_192112409.1">
    <property type="nucleotide sequence ID" value="NZ_CABSIF010000011.1"/>
</dbReference>
<evidence type="ECO:0000313" key="1">
    <source>
        <dbReference type="EMBL" id="SBV97871.1"/>
    </source>
</evidence>
<gene>
    <name evidence="1" type="ORF">KM92DES2_10981</name>
</gene>
<protein>
    <submittedName>
        <fullName evidence="1">Uncharacterized protein</fullName>
    </submittedName>
</protein>
<reference evidence="1" key="1">
    <citation type="submission" date="2016-04" db="EMBL/GenBank/DDBJ databases">
        <authorList>
            <person name="Evans L.H."/>
            <person name="Alamgir A."/>
            <person name="Owens N."/>
            <person name="Weber N.D."/>
            <person name="Virtaneva K."/>
            <person name="Barbian K."/>
            <person name="Babar A."/>
            <person name="Rosenke K."/>
        </authorList>
    </citation>
    <scope>NUCLEOTIDE SEQUENCE</scope>
    <source>
        <strain evidence="1">92-2</strain>
    </source>
</reference>
<sequence length="76" mass="7979">MDNSVVKPVNPNDLVLDIVGRKYVSGSSLTTAEELMALSASAGEMAKNYGPGPAEMVLKKPELPENVKGILVEHAG</sequence>
<name>A0A212JEM6_9BACT</name>
<accession>A0A212JEM6</accession>
<organism evidence="1">
    <name type="scientific">uncultured Desulfovibrio sp</name>
    <dbReference type="NCBI Taxonomy" id="167968"/>
    <lineage>
        <taxon>Bacteria</taxon>
        <taxon>Pseudomonadati</taxon>
        <taxon>Thermodesulfobacteriota</taxon>
        <taxon>Desulfovibrionia</taxon>
        <taxon>Desulfovibrionales</taxon>
        <taxon>Desulfovibrionaceae</taxon>
        <taxon>Desulfovibrio</taxon>
        <taxon>environmental samples</taxon>
    </lineage>
</organism>